<reference evidence="2 3" key="1">
    <citation type="submission" date="2018-09" db="EMBL/GenBank/DDBJ databases">
        <title>Genomic Encyclopedia of Archaeal and Bacterial Type Strains, Phase II (KMG-II): from individual species to whole genera.</title>
        <authorList>
            <person name="Goeker M."/>
        </authorList>
    </citation>
    <scope>NUCLEOTIDE SEQUENCE [LARGE SCALE GENOMIC DNA]</scope>
    <source>
        <strain evidence="2 3">DSM 13151</strain>
    </source>
</reference>
<dbReference type="Proteomes" id="UP000283805">
    <property type="component" value="Unassembled WGS sequence"/>
</dbReference>
<dbReference type="RefSeq" id="WP_120244635.1">
    <property type="nucleotide sequence ID" value="NZ_RAPO01000002.1"/>
</dbReference>
<feature type="region of interest" description="Disordered" evidence="1">
    <location>
        <begin position="328"/>
        <end position="362"/>
    </location>
</feature>
<protein>
    <submittedName>
        <fullName evidence="2">Uncharacterized protein</fullName>
    </submittedName>
</protein>
<organism evidence="2 3">
    <name type="scientific">Halopiger aswanensis</name>
    <dbReference type="NCBI Taxonomy" id="148449"/>
    <lineage>
        <taxon>Archaea</taxon>
        <taxon>Methanobacteriati</taxon>
        <taxon>Methanobacteriota</taxon>
        <taxon>Stenosarchaea group</taxon>
        <taxon>Halobacteria</taxon>
        <taxon>Halobacteriales</taxon>
        <taxon>Natrialbaceae</taxon>
        <taxon>Halopiger</taxon>
    </lineage>
</organism>
<name>A0A3R7KL60_9EURY</name>
<accession>A0A3R7KL60</accession>
<dbReference type="OrthoDB" id="166534at2157"/>
<feature type="compositionally biased region" description="Basic residues" evidence="1">
    <location>
        <begin position="339"/>
        <end position="353"/>
    </location>
</feature>
<sequence>MADDTVDSEFAFELRTCRWAERAWPPGGNAGDSDGPATIVARQLGTKRRRWDTIVFECDPGALRQRAKFGAKRLDGDLLHIVRNAPAEWTYYRDALPHPGYPWRYVREAIHRADDRGILETRKNGNRIEIRRKWPYPEWVERIVAIENKPDLDASAARTLGPQLEYDVAMSLADEVWVATQQTGERVEPVLLEGLPVEAGVLALEPEALEAEVAWYPRSLAVEEPGTRILERPDDGDRGGSAARFEYVDPEEKATTRRLIAERAYERGWRSFADTMRPDCRHFELRAAGPQDGSQLVPYCTGKGDCQTAAECAGSCPDFQPEPPVWRTKGWPIEGGPGKRLKRLLADRRRRRRPGLDGGATE</sequence>
<dbReference type="Pfam" id="PF19100">
    <property type="entry name" value="DUF5787"/>
    <property type="match status" value="1"/>
</dbReference>
<dbReference type="AlphaFoldDB" id="A0A3R7KL60"/>
<evidence type="ECO:0000313" key="3">
    <source>
        <dbReference type="Proteomes" id="UP000283805"/>
    </source>
</evidence>
<gene>
    <name evidence="2" type="ORF">ATJ93_2205</name>
</gene>
<evidence type="ECO:0000313" key="2">
    <source>
        <dbReference type="EMBL" id="RKD95353.1"/>
    </source>
</evidence>
<keyword evidence="3" id="KW-1185">Reference proteome</keyword>
<proteinExistence type="predicted"/>
<dbReference type="InterPro" id="IPR043901">
    <property type="entry name" value="DUF5787"/>
</dbReference>
<dbReference type="EMBL" id="RAPO01000002">
    <property type="protein sequence ID" value="RKD95353.1"/>
    <property type="molecule type" value="Genomic_DNA"/>
</dbReference>
<evidence type="ECO:0000256" key="1">
    <source>
        <dbReference type="SAM" id="MobiDB-lite"/>
    </source>
</evidence>
<comment type="caution">
    <text evidence="2">The sequence shown here is derived from an EMBL/GenBank/DDBJ whole genome shotgun (WGS) entry which is preliminary data.</text>
</comment>